<comment type="similarity">
    <text evidence="1">Belongs to the AAR2 family.</text>
</comment>
<dbReference type="PANTHER" id="PTHR12689:SF4">
    <property type="entry name" value="PROTEIN AAR2 HOMOLOG"/>
    <property type="match status" value="1"/>
</dbReference>
<dbReference type="EMBL" id="JAGSXJ010000003">
    <property type="protein sequence ID" value="KAH6693961.1"/>
    <property type="molecule type" value="Genomic_DNA"/>
</dbReference>
<evidence type="ECO:0000256" key="1">
    <source>
        <dbReference type="ARBA" id="ARBA00006281"/>
    </source>
</evidence>
<feature type="domain" description="AAR2 C-terminal" evidence="3">
    <location>
        <begin position="305"/>
        <end position="452"/>
    </location>
</feature>
<protein>
    <submittedName>
        <fullName evidence="5">AAR2 protein-domain-containing protein</fullName>
    </submittedName>
</protein>
<comment type="caution">
    <text evidence="5">The sequence shown here is derived from an EMBL/GenBank/DDBJ whole genome shotgun (WGS) entry which is preliminary data.</text>
</comment>
<accession>A0A9P8VIX9</accession>
<feature type="compositionally biased region" description="Basic and acidic residues" evidence="2">
    <location>
        <begin position="1"/>
        <end position="12"/>
    </location>
</feature>
<sequence length="517" mass="58036">MARPGLGEDRSPGDQSQISPFDVSKDPKNPFEHDEDEDMVSSYQDISNIDMDEFELLKITNPEDSACSVSSLPASPQDFRICIASSRLQHLSSKSCHSIRRLGLDPASTTPEIPQVKANNIVIVSDVPKGHAVGCDIMAPGLNFHQAPTFHHPFHGVHFAWVAQEKGRSGFFFFTDPEPRDGSTKVLQWNQYAKTLGHHGVEVLEKDIAASARAKMSKLAQESLGPEDWERARIWAMMSSHITSYTLRTITHKSSDNWRVQYDDPIRDPSQPRQKYLDSNTSFGFSNNMLSLRFAQLACAAHESVSVPASDTTKLIEDFLDMHPEVSPDDLVGEMQFLFVAGAVADNALCFDLWAKMARAVVLHSFGLPETRPSLAQALFVTLGAQLAYHDYVDGERLKRLDSIKTDLRDAMIVYKMRLTETCLMAKCQSEVHMSLGVAFSEMENWVGSKFGDELRGQYVKVRNFDGMSCAKRVASMGYLAAAAIRMPDEELVPFPVQMHVVEKQKRRFGWRPSKWW</sequence>
<feature type="domain" description="AAR2 N-terminal" evidence="4">
    <location>
        <begin position="120"/>
        <end position="250"/>
    </location>
</feature>
<dbReference type="OrthoDB" id="201752at2759"/>
<dbReference type="PANTHER" id="PTHR12689">
    <property type="entry name" value="A1 CISTRON SPLICING FACTOR AAR2-RELATED"/>
    <property type="match status" value="1"/>
</dbReference>
<evidence type="ECO:0000313" key="5">
    <source>
        <dbReference type="EMBL" id="KAH6693961.1"/>
    </source>
</evidence>
<dbReference type="InterPro" id="IPR033647">
    <property type="entry name" value="Aar2_N"/>
</dbReference>
<dbReference type="InterPro" id="IPR038516">
    <property type="entry name" value="AAR2_N_sf"/>
</dbReference>
<gene>
    <name evidence="5" type="ORF">F5X68DRAFT_258748</name>
</gene>
<evidence type="ECO:0000313" key="6">
    <source>
        <dbReference type="Proteomes" id="UP000770015"/>
    </source>
</evidence>
<evidence type="ECO:0000256" key="2">
    <source>
        <dbReference type="SAM" id="MobiDB-lite"/>
    </source>
</evidence>
<organism evidence="5 6">
    <name type="scientific">Plectosphaerella plurivora</name>
    <dbReference type="NCBI Taxonomy" id="936078"/>
    <lineage>
        <taxon>Eukaryota</taxon>
        <taxon>Fungi</taxon>
        <taxon>Dikarya</taxon>
        <taxon>Ascomycota</taxon>
        <taxon>Pezizomycotina</taxon>
        <taxon>Sordariomycetes</taxon>
        <taxon>Hypocreomycetidae</taxon>
        <taxon>Glomerellales</taxon>
        <taxon>Plectosphaerellaceae</taxon>
        <taxon>Plectosphaerella</taxon>
    </lineage>
</organism>
<dbReference type="GO" id="GO:0000244">
    <property type="term" value="P:spliceosomal tri-snRNP complex assembly"/>
    <property type="evidence" value="ECO:0007669"/>
    <property type="project" value="TreeGrafter"/>
</dbReference>
<keyword evidence="6" id="KW-1185">Reference proteome</keyword>
<dbReference type="Proteomes" id="UP000770015">
    <property type="component" value="Unassembled WGS sequence"/>
</dbReference>
<feature type="compositionally biased region" description="Basic and acidic residues" evidence="2">
    <location>
        <begin position="23"/>
        <end position="32"/>
    </location>
</feature>
<dbReference type="Gene3D" id="1.25.40.550">
    <property type="entry name" value="Aar2, C-terminal domain-like"/>
    <property type="match status" value="1"/>
</dbReference>
<feature type="region of interest" description="Disordered" evidence="2">
    <location>
        <begin position="1"/>
        <end position="39"/>
    </location>
</feature>
<dbReference type="Pfam" id="PF05282">
    <property type="entry name" value="AAR2"/>
    <property type="match status" value="1"/>
</dbReference>
<dbReference type="InterPro" id="IPR033648">
    <property type="entry name" value="AAR2_C"/>
</dbReference>
<dbReference type="Gene3D" id="2.60.34.20">
    <property type="match status" value="1"/>
</dbReference>
<dbReference type="AlphaFoldDB" id="A0A9P8VIX9"/>
<evidence type="ECO:0000259" key="3">
    <source>
        <dbReference type="Pfam" id="PF05282"/>
    </source>
</evidence>
<proteinExistence type="inferred from homology"/>
<name>A0A9P8VIX9_9PEZI</name>
<dbReference type="Pfam" id="PF20981">
    <property type="entry name" value="AAR2_1st"/>
    <property type="match status" value="1"/>
</dbReference>
<dbReference type="InterPro" id="IPR038514">
    <property type="entry name" value="AAR2_C_sf"/>
</dbReference>
<dbReference type="InterPro" id="IPR007946">
    <property type="entry name" value="AAR2"/>
</dbReference>
<evidence type="ECO:0000259" key="4">
    <source>
        <dbReference type="Pfam" id="PF20981"/>
    </source>
</evidence>
<reference evidence="5" key="1">
    <citation type="journal article" date="2021" name="Nat. Commun.">
        <title>Genetic determinants of endophytism in the Arabidopsis root mycobiome.</title>
        <authorList>
            <person name="Mesny F."/>
            <person name="Miyauchi S."/>
            <person name="Thiergart T."/>
            <person name="Pickel B."/>
            <person name="Atanasova L."/>
            <person name="Karlsson M."/>
            <person name="Huettel B."/>
            <person name="Barry K.W."/>
            <person name="Haridas S."/>
            <person name="Chen C."/>
            <person name="Bauer D."/>
            <person name="Andreopoulos W."/>
            <person name="Pangilinan J."/>
            <person name="LaButti K."/>
            <person name="Riley R."/>
            <person name="Lipzen A."/>
            <person name="Clum A."/>
            <person name="Drula E."/>
            <person name="Henrissat B."/>
            <person name="Kohler A."/>
            <person name="Grigoriev I.V."/>
            <person name="Martin F.M."/>
            <person name="Hacquard S."/>
        </authorList>
    </citation>
    <scope>NUCLEOTIDE SEQUENCE</scope>
    <source>
        <strain evidence="5">MPI-SDFR-AT-0117</strain>
    </source>
</reference>